<dbReference type="PROSITE" id="PS50850">
    <property type="entry name" value="MFS"/>
    <property type="match status" value="1"/>
</dbReference>
<evidence type="ECO:0000256" key="2">
    <source>
        <dbReference type="ARBA" id="ARBA00022692"/>
    </source>
</evidence>
<feature type="compositionally biased region" description="Low complexity" evidence="5">
    <location>
        <begin position="1"/>
        <end position="11"/>
    </location>
</feature>
<feature type="domain" description="Major facilitator superfamily (MFS) profile" evidence="7">
    <location>
        <begin position="49"/>
        <end position="494"/>
    </location>
</feature>
<sequence length="502" mass="51036">MTDTSAGAPTDPASPPPRSPREPGRGSAPEPAAAPEGGGSVLSAGYRALTLGCVSSILLIAFEAMAIGTAMPAAAEELRGLSLYAFAFSGFFTTSLLGMVVSGQWCDRAGPLRPVASGIAAFAAGLLVTGVAQSMWVFVLGRAIQGIGGGLVIVALYVVVGRAFPERLRPAALAAFSGAWVLPSMVGPLIAGTVTEHFGWRWVFLGITALVPLPLLVMLPALRRFASGPPGGVPGVFDRRRLRLALAVAVGAGLLQFGGQELRWLSLLPVLAGMALLLPSATRLLPAGTFRAARGLPAVISLRATISAAYMATQTFLPLMLVAQRGLSYTQAGLALAVSGVVWALGSYAQARPWAEPHRYLLVRAGTLFLCLGVLLTPLVLLDAVPVWVPTITLTVAAFGMGLVVSTVGVLVLRLSPPGESGGNVSSLQVCDSLGNVVMLTVVGTLFAAFGGDAAAAHESGAAASAVGAGAFVAVYAVAALPAVLGIVVAGRLRVPAGRSLA</sequence>
<feature type="transmembrane region" description="Helical" evidence="6">
    <location>
        <begin position="434"/>
        <end position="451"/>
    </location>
</feature>
<dbReference type="SUPFAM" id="SSF103473">
    <property type="entry name" value="MFS general substrate transporter"/>
    <property type="match status" value="1"/>
</dbReference>
<keyword evidence="2 6" id="KW-0812">Transmembrane</keyword>
<protein>
    <submittedName>
        <fullName evidence="8">MFS transporter</fullName>
    </submittedName>
</protein>
<evidence type="ECO:0000313" key="9">
    <source>
        <dbReference type="Proteomes" id="UP000295345"/>
    </source>
</evidence>
<dbReference type="InterPro" id="IPR036259">
    <property type="entry name" value="MFS_trans_sf"/>
</dbReference>
<feature type="compositionally biased region" description="Low complexity" evidence="5">
    <location>
        <begin position="25"/>
        <end position="35"/>
    </location>
</feature>
<dbReference type="GO" id="GO:0022857">
    <property type="term" value="F:transmembrane transporter activity"/>
    <property type="evidence" value="ECO:0007669"/>
    <property type="project" value="InterPro"/>
</dbReference>
<gene>
    <name evidence="8" type="ORF">E1283_29590</name>
</gene>
<evidence type="ECO:0000256" key="6">
    <source>
        <dbReference type="SAM" id="Phobius"/>
    </source>
</evidence>
<feature type="transmembrane region" description="Helical" evidence="6">
    <location>
        <begin position="329"/>
        <end position="349"/>
    </location>
</feature>
<dbReference type="InterPro" id="IPR020846">
    <property type="entry name" value="MFS_dom"/>
</dbReference>
<dbReference type="PANTHER" id="PTHR23501:SF154">
    <property type="entry name" value="MULTIDRUG-EFFLUX TRANSPORTER RV1634-RELATED"/>
    <property type="match status" value="1"/>
</dbReference>
<dbReference type="GO" id="GO:0005886">
    <property type="term" value="C:plasma membrane"/>
    <property type="evidence" value="ECO:0007669"/>
    <property type="project" value="UniProtKB-SubCell"/>
</dbReference>
<reference evidence="8 9" key="1">
    <citation type="submission" date="2019-03" db="EMBL/GenBank/DDBJ databases">
        <title>Draft genome sequences of novel Actinobacteria.</title>
        <authorList>
            <person name="Sahin N."/>
            <person name="Ay H."/>
            <person name="Saygin H."/>
        </authorList>
    </citation>
    <scope>NUCLEOTIDE SEQUENCE [LARGE SCALE GENOMIC DNA]</scope>
    <source>
        <strain evidence="8 9">DSM 41900</strain>
    </source>
</reference>
<evidence type="ECO:0000256" key="1">
    <source>
        <dbReference type="ARBA" id="ARBA00004651"/>
    </source>
</evidence>
<keyword evidence="4 6" id="KW-0472">Membrane</keyword>
<dbReference type="EMBL" id="SMKI01000445">
    <property type="protein sequence ID" value="TDC66659.1"/>
    <property type="molecule type" value="Genomic_DNA"/>
</dbReference>
<feature type="transmembrane region" description="Helical" evidence="6">
    <location>
        <begin position="171"/>
        <end position="190"/>
    </location>
</feature>
<dbReference type="RefSeq" id="WP_132821242.1">
    <property type="nucleotide sequence ID" value="NZ_SMKI01000445.1"/>
</dbReference>
<dbReference type="Proteomes" id="UP000295345">
    <property type="component" value="Unassembled WGS sequence"/>
</dbReference>
<comment type="subcellular location">
    <subcellularLocation>
        <location evidence="1">Cell membrane</location>
        <topology evidence="1">Multi-pass membrane protein</topology>
    </subcellularLocation>
</comment>
<keyword evidence="9" id="KW-1185">Reference proteome</keyword>
<feature type="transmembrane region" description="Helical" evidence="6">
    <location>
        <begin position="242"/>
        <end position="258"/>
    </location>
</feature>
<dbReference type="Pfam" id="PF07690">
    <property type="entry name" value="MFS_1"/>
    <property type="match status" value="1"/>
</dbReference>
<dbReference type="PANTHER" id="PTHR23501">
    <property type="entry name" value="MAJOR FACILITATOR SUPERFAMILY"/>
    <property type="match status" value="1"/>
</dbReference>
<organism evidence="8 9">
    <name type="scientific">Streptomyces hainanensis</name>
    <dbReference type="NCBI Taxonomy" id="402648"/>
    <lineage>
        <taxon>Bacteria</taxon>
        <taxon>Bacillati</taxon>
        <taxon>Actinomycetota</taxon>
        <taxon>Actinomycetes</taxon>
        <taxon>Kitasatosporales</taxon>
        <taxon>Streptomycetaceae</taxon>
        <taxon>Streptomyces</taxon>
    </lineage>
</organism>
<evidence type="ECO:0000256" key="3">
    <source>
        <dbReference type="ARBA" id="ARBA00022989"/>
    </source>
</evidence>
<feature type="transmembrane region" description="Helical" evidence="6">
    <location>
        <begin position="361"/>
        <end position="381"/>
    </location>
</feature>
<dbReference type="Gene3D" id="1.20.1250.20">
    <property type="entry name" value="MFS general substrate transporter like domains"/>
    <property type="match status" value="2"/>
</dbReference>
<proteinExistence type="predicted"/>
<evidence type="ECO:0000313" key="8">
    <source>
        <dbReference type="EMBL" id="TDC66659.1"/>
    </source>
</evidence>
<feature type="transmembrane region" description="Helical" evidence="6">
    <location>
        <begin position="83"/>
        <end position="103"/>
    </location>
</feature>
<feature type="transmembrane region" description="Helical" evidence="6">
    <location>
        <begin position="115"/>
        <end position="138"/>
    </location>
</feature>
<dbReference type="InterPro" id="IPR011701">
    <property type="entry name" value="MFS"/>
</dbReference>
<feature type="transmembrane region" description="Helical" evidence="6">
    <location>
        <begin position="48"/>
        <end position="71"/>
    </location>
</feature>
<evidence type="ECO:0000259" key="7">
    <source>
        <dbReference type="PROSITE" id="PS50850"/>
    </source>
</evidence>
<feature type="transmembrane region" description="Helical" evidence="6">
    <location>
        <begin position="202"/>
        <end position="222"/>
    </location>
</feature>
<feature type="transmembrane region" description="Helical" evidence="6">
    <location>
        <begin position="144"/>
        <end position="164"/>
    </location>
</feature>
<dbReference type="AlphaFoldDB" id="A0A4R4SWT3"/>
<accession>A0A4R4SWT3</accession>
<dbReference type="OrthoDB" id="9778875at2"/>
<evidence type="ECO:0000256" key="4">
    <source>
        <dbReference type="ARBA" id="ARBA00023136"/>
    </source>
</evidence>
<evidence type="ECO:0000256" key="5">
    <source>
        <dbReference type="SAM" id="MobiDB-lite"/>
    </source>
</evidence>
<comment type="caution">
    <text evidence="8">The sequence shown here is derived from an EMBL/GenBank/DDBJ whole genome shotgun (WGS) entry which is preliminary data.</text>
</comment>
<feature type="transmembrane region" description="Helical" evidence="6">
    <location>
        <begin position="264"/>
        <end position="284"/>
    </location>
</feature>
<feature type="transmembrane region" description="Helical" evidence="6">
    <location>
        <begin position="463"/>
        <end position="490"/>
    </location>
</feature>
<feature type="transmembrane region" description="Helical" evidence="6">
    <location>
        <begin position="296"/>
        <end position="317"/>
    </location>
</feature>
<feature type="transmembrane region" description="Helical" evidence="6">
    <location>
        <begin position="387"/>
        <end position="413"/>
    </location>
</feature>
<name>A0A4R4SWT3_9ACTN</name>
<feature type="region of interest" description="Disordered" evidence="5">
    <location>
        <begin position="1"/>
        <end position="36"/>
    </location>
</feature>
<keyword evidence="3 6" id="KW-1133">Transmembrane helix</keyword>